<dbReference type="Pfam" id="PF18198">
    <property type="entry name" value="AAA_lid_11"/>
    <property type="match status" value="1"/>
</dbReference>
<dbReference type="FunFam" id="1.20.140.100:FF:000004">
    <property type="entry name" value="Dynein axonemal heavy chain 6"/>
    <property type="match status" value="1"/>
</dbReference>
<dbReference type="FunFam" id="1.10.8.1220:FF:000001">
    <property type="entry name" value="Dynein axonemal heavy chain 5"/>
    <property type="match status" value="1"/>
</dbReference>
<feature type="region of interest" description="Disordered" evidence="21">
    <location>
        <begin position="1998"/>
        <end position="2019"/>
    </location>
</feature>
<evidence type="ECO:0000256" key="2">
    <source>
        <dbReference type="ARBA" id="ARBA00004430"/>
    </source>
</evidence>
<dbReference type="Pfam" id="PF22597">
    <property type="entry name" value="DYN_lid"/>
    <property type="match status" value="1"/>
</dbReference>
<dbReference type="InterPro" id="IPR054354">
    <property type="entry name" value="DYNC2H1-like_lid"/>
</dbReference>
<dbReference type="InterPro" id="IPR041658">
    <property type="entry name" value="AAA_lid_11"/>
</dbReference>
<keyword evidence="13" id="KW-0505">Motor protein</keyword>
<dbReference type="GO" id="GO:0031514">
    <property type="term" value="C:motile cilium"/>
    <property type="evidence" value="ECO:0007669"/>
    <property type="project" value="UniProtKB-SubCell"/>
</dbReference>
<dbReference type="InterPro" id="IPR026983">
    <property type="entry name" value="DHC"/>
</dbReference>
<accession>A0A4S2M5I4</accession>
<dbReference type="FunFam" id="3.40.50.300:FF:002141">
    <property type="entry name" value="Dynein heavy chain"/>
    <property type="match status" value="1"/>
</dbReference>
<keyword evidence="15" id="KW-0966">Cell projection</keyword>
<dbReference type="Pfam" id="PF17852">
    <property type="entry name" value="Dynein_AAA_lid"/>
    <property type="match status" value="1"/>
</dbReference>
<dbReference type="Gene3D" id="1.20.920.30">
    <property type="match status" value="1"/>
</dbReference>
<dbReference type="EMBL" id="SJOL01005865">
    <property type="protein sequence ID" value="TGZ69709.1"/>
    <property type="molecule type" value="Genomic_DNA"/>
</dbReference>
<comment type="subunit">
    <text evidence="16">The dynein complex consists of at least two heavy chains and a number of intermediate and light chains.</text>
</comment>
<dbReference type="InterPro" id="IPR024317">
    <property type="entry name" value="Dynein_heavy_chain_D4_dom"/>
</dbReference>
<evidence type="ECO:0000313" key="24">
    <source>
        <dbReference type="Proteomes" id="UP000308267"/>
    </source>
</evidence>
<evidence type="ECO:0000256" key="16">
    <source>
        <dbReference type="ARBA" id="ARBA00062885"/>
    </source>
</evidence>
<dbReference type="InterPro" id="IPR027417">
    <property type="entry name" value="P-loop_NTPase"/>
</dbReference>
<dbReference type="Pfam" id="PF12780">
    <property type="entry name" value="AAA_8"/>
    <property type="match status" value="1"/>
</dbReference>
<dbReference type="InterPro" id="IPR042219">
    <property type="entry name" value="AAA_lid_11_sf"/>
</dbReference>
<dbReference type="Gene3D" id="1.20.1270.280">
    <property type="match status" value="1"/>
</dbReference>
<dbReference type="InterPro" id="IPR024743">
    <property type="entry name" value="Dynein_HC_stalk"/>
</dbReference>
<dbReference type="GO" id="GO:0005858">
    <property type="term" value="C:axonemal dynein complex"/>
    <property type="evidence" value="ECO:0007669"/>
    <property type="project" value="UniProtKB-ARBA"/>
</dbReference>
<dbReference type="FunFam" id="1.20.1270.280:FF:000001">
    <property type="entry name" value="dynein heavy chain 7, axonemal"/>
    <property type="match status" value="1"/>
</dbReference>
<evidence type="ECO:0000256" key="17">
    <source>
        <dbReference type="ARBA" id="ARBA00071816"/>
    </source>
</evidence>
<dbReference type="GO" id="GO:0003341">
    <property type="term" value="P:cilium movement"/>
    <property type="evidence" value="ECO:0007669"/>
    <property type="project" value="UniProtKB-ARBA"/>
</dbReference>
<dbReference type="FunFam" id="1.20.920.30:FF:000002">
    <property type="entry name" value="Dynein axonemal heavy chain 3"/>
    <property type="match status" value="1"/>
</dbReference>
<dbReference type="SMART" id="SM00382">
    <property type="entry name" value="AAA"/>
    <property type="match status" value="2"/>
</dbReference>
<keyword evidence="6" id="KW-0677">Repeat</keyword>
<evidence type="ECO:0000256" key="14">
    <source>
        <dbReference type="ARBA" id="ARBA00023212"/>
    </source>
</evidence>
<evidence type="ECO:0000256" key="5">
    <source>
        <dbReference type="ARBA" id="ARBA00022701"/>
    </source>
</evidence>
<keyword evidence="7" id="KW-0547">Nucleotide-binding</keyword>
<evidence type="ECO:0000256" key="11">
    <source>
        <dbReference type="ARBA" id="ARBA00023054"/>
    </source>
</evidence>
<keyword evidence="11 20" id="KW-0175">Coiled coil</keyword>
<dbReference type="GO" id="GO:0045505">
    <property type="term" value="F:dynein intermediate chain binding"/>
    <property type="evidence" value="ECO:0007669"/>
    <property type="project" value="InterPro"/>
</dbReference>
<evidence type="ECO:0000256" key="7">
    <source>
        <dbReference type="ARBA" id="ARBA00022741"/>
    </source>
</evidence>
<dbReference type="InterPro" id="IPR042222">
    <property type="entry name" value="Dynein_2_N"/>
</dbReference>
<dbReference type="FunFam" id="3.40.50.300:FF:001328">
    <property type="entry name" value="Dynein heavy chain 6, axonemal"/>
    <property type="match status" value="1"/>
</dbReference>
<dbReference type="Gene3D" id="1.10.8.720">
    <property type="entry name" value="Region D6 of dynein motor"/>
    <property type="match status" value="1"/>
</dbReference>
<dbReference type="InterPro" id="IPR035706">
    <property type="entry name" value="AAA_9"/>
</dbReference>
<feature type="domain" description="AAA+ ATPase" evidence="22">
    <location>
        <begin position="1366"/>
        <end position="1505"/>
    </location>
</feature>
<keyword evidence="5" id="KW-0493">Microtubule</keyword>
<dbReference type="STRING" id="147828.A0A4S2M5I4"/>
<dbReference type="Gene3D" id="1.10.287.2620">
    <property type="match status" value="1"/>
</dbReference>
<dbReference type="Gene3D" id="3.40.50.300">
    <property type="entry name" value="P-loop containing nucleotide triphosphate hydrolases"/>
    <property type="match status" value="5"/>
</dbReference>
<dbReference type="Pfam" id="PF08393">
    <property type="entry name" value="DHC_N2"/>
    <property type="match status" value="1"/>
</dbReference>
<evidence type="ECO:0000256" key="8">
    <source>
        <dbReference type="ARBA" id="ARBA00022840"/>
    </source>
</evidence>
<comment type="caution">
    <text evidence="23">The sequence shown here is derived from an EMBL/GenBank/DDBJ whole genome shotgun (WGS) entry which is preliminary data.</text>
</comment>
<dbReference type="InterPro" id="IPR043160">
    <property type="entry name" value="Dynein_C_barrel"/>
</dbReference>
<keyword evidence="12" id="KW-0969">Cilium</keyword>
<dbReference type="PANTHER" id="PTHR22878:SF71">
    <property type="entry name" value="DYNEIN, AXONEMAL, HEAVY CHAIN 3"/>
    <property type="match status" value="1"/>
</dbReference>
<dbReference type="Pfam" id="PF12777">
    <property type="entry name" value="MT"/>
    <property type="match status" value="1"/>
</dbReference>
<evidence type="ECO:0000313" key="23">
    <source>
        <dbReference type="EMBL" id="TGZ69709.1"/>
    </source>
</evidence>
<evidence type="ECO:0000256" key="18">
    <source>
        <dbReference type="ARBA" id="ARBA00078543"/>
    </source>
</evidence>
<dbReference type="InterPro" id="IPR041466">
    <property type="entry name" value="Dynein_AAA5_ext"/>
</dbReference>
<evidence type="ECO:0000256" key="13">
    <source>
        <dbReference type="ARBA" id="ARBA00023175"/>
    </source>
</evidence>
<dbReference type="OrthoDB" id="5593012at2759"/>
<dbReference type="Gene3D" id="1.20.920.20">
    <property type="match status" value="1"/>
</dbReference>
<evidence type="ECO:0000256" key="15">
    <source>
        <dbReference type="ARBA" id="ARBA00023273"/>
    </source>
</evidence>
<dbReference type="FunFam" id="1.10.8.710:FF:000004">
    <property type="entry name" value="Dynein axonemal heavy chain 6"/>
    <property type="match status" value="1"/>
</dbReference>
<evidence type="ECO:0000256" key="12">
    <source>
        <dbReference type="ARBA" id="ARBA00023069"/>
    </source>
</evidence>
<feature type="coiled-coil region" evidence="20">
    <location>
        <begin position="2876"/>
        <end position="2941"/>
    </location>
</feature>
<comment type="subcellular location">
    <subcellularLocation>
        <location evidence="1">Cell projection</location>
        <location evidence="1">Cilium</location>
        <location evidence="1">Flagellum</location>
    </subcellularLocation>
    <subcellularLocation>
        <location evidence="2">Cytoplasm</location>
        <location evidence="2">Cytoskeleton</location>
        <location evidence="2">Cilium axoneme</location>
    </subcellularLocation>
</comment>
<proteinExistence type="inferred from homology"/>
<dbReference type="Gene3D" id="1.10.8.1220">
    <property type="match status" value="1"/>
</dbReference>
<feature type="domain" description="AAA+ ATPase" evidence="22">
    <location>
        <begin position="2042"/>
        <end position="2189"/>
    </location>
</feature>
<dbReference type="Gene3D" id="3.20.180.20">
    <property type="entry name" value="Dynein heavy chain, N-terminal domain 2"/>
    <property type="match status" value="1"/>
</dbReference>
<evidence type="ECO:0000256" key="19">
    <source>
        <dbReference type="ARBA" id="ARBA00082102"/>
    </source>
</evidence>
<dbReference type="FunFam" id="3.40.50.300:FF:000223">
    <property type="entry name" value="Dynein heavy chain 3, axonemal"/>
    <property type="match status" value="1"/>
</dbReference>
<dbReference type="InterPro" id="IPR043157">
    <property type="entry name" value="Dynein_AAA1S"/>
</dbReference>
<evidence type="ECO:0000256" key="4">
    <source>
        <dbReference type="ARBA" id="ARBA00022490"/>
    </source>
</evidence>
<dbReference type="FunFam" id="1.10.287.2620:FF:000002">
    <property type="entry name" value="Dynein heavy chain 2, axonemal"/>
    <property type="match status" value="1"/>
</dbReference>
<dbReference type="FunFam" id="3.40.50.300:FF:000044">
    <property type="entry name" value="Dynein heavy chain 5, axonemal"/>
    <property type="match status" value="1"/>
</dbReference>
<dbReference type="GO" id="GO:0005524">
    <property type="term" value="F:ATP binding"/>
    <property type="evidence" value="ECO:0007669"/>
    <property type="project" value="UniProtKB-KW"/>
</dbReference>
<dbReference type="PANTHER" id="PTHR22878">
    <property type="entry name" value="DYNEIN HEAVY CHAIN 6, AXONEMAL-LIKE-RELATED"/>
    <property type="match status" value="1"/>
</dbReference>
<name>A0A4S2M5I4_OPIFE</name>
<dbReference type="FunFam" id="1.10.472.130:FF:000005">
    <property type="entry name" value="Dynein axonemal heavy chain 7"/>
    <property type="match status" value="1"/>
</dbReference>
<dbReference type="InterPro" id="IPR003593">
    <property type="entry name" value="AAA+_ATPase"/>
</dbReference>
<evidence type="ECO:0000256" key="3">
    <source>
        <dbReference type="ARBA" id="ARBA00008887"/>
    </source>
</evidence>
<dbReference type="GO" id="GO:0051959">
    <property type="term" value="F:dynein light intermediate chain binding"/>
    <property type="evidence" value="ECO:0007669"/>
    <property type="project" value="InterPro"/>
</dbReference>
<evidence type="ECO:0000256" key="10">
    <source>
        <dbReference type="ARBA" id="ARBA00023017"/>
    </source>
</evidence>
<dbReference type="InterPro" id="IPR042228">
    <property type="entry name" value="Dynein_linker_3"/>
</dbReference>
<dbReference type="Pfam" id="PF12774">
    <property type="entry name" value="AAA_6"/>
    <property type="match status" value="1"/>
</dbReference>
<dbReference type="FunFam" id="3.40.50.300:FF:000362">
    <property type="entry name" value="Dynein, axonemal, heavy chain 6"/>
    <property type="match status" value="1"/>
</dbReference>
<dbReference type="InterPro" id="IPR013602">
    <property type="entry name" value="Dynein_heavy_linker"/>
</dbReference>
<dbReference type="SUPFAM" id="SSF52540">
    <property type="entry name" value="P-loop containing nucleoside triphosphate hydrolases"/>
    <property type="match status" value="4"/>
</dbReference>
<sequence>MPQEEEEPQEYFERLWPLKRYDEIIKRLPTPTFSCSSTKTLPVLPPVVKPEAPSSLYAMVTRNATHPPLMNPFSLTQASPFKEQKHWRPPSQSIGNNFSPAAADISLNKLAHVSDISRKVSYRGVCRDEQEKRDPSRPMSPEQQLLEMKALEAERAAARGLPSERDLERYTYYINKGIPDDMLAPPPEQLWKKLDEYTPRKLVSAWPNLASELRNEIRSDYNYALRKSIVDYILLDPEERKRLFIQWLPIPYPSYVVRSPVPWHTKKGQASQFCQSSLFLPSELTLEIQNIWQDEFAQLRFVEVDKIRQLDEPLEPEAFEGIIASHCKKTRDILRSNWIPKCAQAFIDHRNTWAHLLPAKSTDSMEPVRSFFACMAALMSKQLRSIVDQSLKDLLEMLQEHQDGNSFEEPYDELKFLRRPLLLIRLRVSEPKIVFAPSFRETRDCLLHCFQAITDAAEELPRVEVEIFPALANDRHFLRSVSFREQLVIEYTDKAMAVFRANSIGPKDYLDIYRPYGNLLNNKAELELRNFLKERHTLLAVKKRKGKAWLNEPDLVEQVNNSLLTVQQKIEAFQDLRAEITMLRLTVPLSLFCVDCKSVNEELANRAWKLRDILVSFELDENRDVNRSICRRYDEIMNRLSETPPDTESLVQLQAYMREVNNTMVFKLKEEVADAAERLNFLLDYAFLSQDDIKLNSTLFYWPEHILSVLDVTTTRVNMLRENAEEDLKHRTATLEQRILNCWDRITAMRKREGITQEEMVKSVQLLDEFLVELEALISDAEQVNKEEALVQWDPTQFPQLVELRRQMDPFDRLWRTALDFDTCNKNWLQAPYHTLNAYEIEAHVSDMYKTMHKLTKVLADLPGPSKVAQKMKAKIIKFQQFLPVIHVVCNPGIQPRHWDQMSDIVGFDIKPQSDTQLIVFLEYGLKDFLEQLEEVGAAAAKEHQLETTMAKMKEEWRLMRFELLPYRDTGISILSAIDDIQVLLDDHIIKAQTMRNSPYIKPFEKEMVAWETKLILMNDILDVWLKVQATWLYLEPIFSSEDILAQMPEEGRKFGVVDVIWREIMTEAGVNPSCLVATDQRDMLRRLTDAYILLEEIQKGLNDYLEKKRLYFPRFFFLSNDELLEILSETKDPQRVQPHLKKCFEGINRLSFTEQQEIIGMISAEGETVPFVTKIFPAKAKGMVEKWLLQVEDVMLSSLRKVISDSIYGYSATAREKWVLDWPGQVVICVSCIYWTEEVQEAMGNDSLASYKEKCDKQIDDIVRLVRGPLSSGERITLGALIVVDVHARDVVAQMVDHEINSTQAFEWLSQLRYYFDSEDATKVTVCQITTELDYGYEYLGNTPRLVITPLTDRCYRTLMGAIKLNLGGAPEGPAGTGKTETSKDLAKAVAKQCVVFNCSDGLDYRAMSKFFKGLAQSGAWACFDEFNRIDLEVLSVVAQQIFCIQSAISAGLKRFVFEGTELSLNPTCTMFITMNPGYAGRQELPDNLKVLFRSVAMMVPDYALIGEISLYSMGFIDARSLASKIVATYRLCSEQLSSQHHYDYGMRAVKSVLTAAGNLRQKYLEEDEAVLLLKAINDVNLPKFLSQDIPLFEGIISDLFPGVDLPTGDYDTFLTVMTQRLEQRQLQPVPWYTDKILQIYEMILVRHGLMIVGDPLSGKTQAYKTLADTLTQLAETGLMESEHPVKYGIINPKAITMGQLYGQFDQVSHEWSDGILAVMFREYAVAQDSKRRWILFDGPVDAVWIENMNTVLDDNKKLCLMSGEIIQMSSQMNLIFEPADLEQASPATVSRCGMIYMEPAQLGWRPMVRSYIEYKVPECMGGELIELIDDLFEWLVDPCLAFVRSNCRQLFPVPDLHAVKQLIVLFDCLLDEIRQWAINEQAAQAAEAPPNPQQTMSAQTVYLQIQALFLFSIVWSIGSALPTESRIRFDAFFRDLVSGVNSEHPKPKTIKLTKGNSVPERLTVYDFWFDKRSAGSWQEWSQFILPSLEAIPKAEGIVGGENTGSPASPTPQNESDSSEIIVTTIETARMNFFLNLYTINRIPLLLVGPTGTGKTAIANGYLVSLPKEKYIPNTLSFSARTSANQTQDIIMSRLDRRRKGVYGPPPGKECIVFVDDLNMPMKEKYGAQPPIELLRMWMDHGHWYDRKDNTKQILADVRMIAAMGPPGGGRNDITSRLTRHMNVLGVNEFDDNTMLRIFSNIVDAHFSKGFEPQFQRLGKIMVQATLQVYKQTMQSFLPTPAKSHYVFNLRDFARVIRGVQLVPHTHLTEQEKLMRLWVHEVYRVFYDRLIFPEDETKFFEIVRQTCSDCFRTNMDKVLGHLSLSGRVSVEDVRGLLFGNYMQDDNIYDEVTDAKQLTARMEGYLEDYNSLSKTPMNLVMFKFAIEHISRVSRVLQQESGHALLVGVGGSGRQSATRLATHINDYDLFVIEITRNYGVNEWREDLKRLMIKTGCDGRSTVFLISDSQLKEESFMEDISMLLNCGDVPNLFPPDEKAEVIDKVQVHARNEGRKLDATPLAMYNYFTERVRRHLHIVLAMSPIGDSFRSRLRMFPSLINCCTIDWFHVWPEDALEMVANKYFEEIEFADNARESSVYLCKYFHESVRKLSERFLEILRRHSYVTPTSYLEMILTFKKLLTRKRAELTTTRNRYLTGLQKLEFAASEVGKMQIELRNLQPLLMETSAETDILLRKIAQDSVEVEAQREVVAADQLMANQAAAASKAIKDECEADLAEAMPILQDALASLDTLKQSDITLVKSMKNPPSVVKLVMEAVCIMLGEKPDRRPDGTGRMTEDFWGPSLKLLGDLKFLDRLRNYNIDHIPPLVIKKIRDNYIPNTDFDPKIVRNASTACEGLCKWIIALDKYDAVAKIVAPKKEKLAVAEAELELQMARLAEKKAALDEVQAKFQALQDQLDEMQTKKQDLEDNIELCSKKLDRAEKLISGLGGEKTRWTDAAAMLKHRYHNIIGDVLLSAGVVAYLGPFTVDFRAGISQEWHELCIKLEVPCSEVFRIADTLGDPVKIRSWNIAGLPVDSFSIDNGIIVTNSDRWSLCIDPQGQANKWIKNMEKSRELNVVKLSDANYLRTLENAIQFGMPVLMENVGEQLDPVLEPILQRTVFKSQGALYMRLGDNVIEYHPDFRFYITTRLRNPHYLPEVSVKVCLINFMITPLGLGDQLLGLVTAAEKPELEATKNELIVTSADNKRQLKELEDKILEVLSVSQGNILENETAINVLSSSKKLSEEITEKQAIAEATQLEIDAARNAYKPVAEHGSLLFFCISDLNSIDPMYQYSLTWFISLFLASIANSEKSNILEERIELLNDYFTNSVYRNICRSLFENHKLLFSLLMCYALMKSKNKVDETVWRFLLTGGVALDNPHPNPAPSWLSDKCWAEIVRASELPGLDGFMDDVQNRPEEWREMYDSMEPHKFVAPGKFSRLVGLEKLTVLRCIRPDKVVPGVQDFIAENMGATFIEPPTFDLAGSFADSNCCSPLIFILSPGADPMNALIRFGADMGYTGDRIQTISLGQGQGPIAAKMISQGTEDGTWIVLQNCHLAVSWMPALEKICEEVIVPSKVHTDFRLWLTSYPSSDFPVTILENGVKMTNEPPKGLRSNLLRSYLNDPISDPAFFDGCSKGPIWHKMLFGLCFFHALVQERRKFGPLGWNVPYEFNESDLRISVRQMQMFLDQYDELPLEALTYLTGECNYGGRVTDDKDRRLLISLLGIFYNRRIVEEDRYKLSSSGIYYCPPDGPHSEFVEYIRQLPINPLPEVYGLHDNADITKDNQETFQLFSGVLLTLPRQQGGSGKSSEATVLELAADILSKLPPDFDLKEVIQRYPVVYKESMNTVLRQELIRFNRLTAVVRSTLLDLKKAIKGLVVMSADLEDIFNSMLVGKLPSVWAAKSFPSLKPLGSYIQDLVLRLKFFADWLTYDSPPVFWISGFYFTQSFLTGVLQNYARKYTIPIDTLGFSFAVTDRYFNHTSLLENAPSVPEFIPRPPPVRRASMVSMVQIPLLKTRPTEQFDGFAKPEDGAFISGLFLEGGRWDPVEGQLAESKPKILFDTIPVIWLRPEKLSNINVEGTYACPVYKTSARRGVLSTTGHSTNFVQYIQLKTALPEQHWINRGVAALCQLDD</sequence>
<dbReference type="Gene3D" id="1.10.8.710">
    <property type="match status" value="1"/>
</dbReference>
<dbReference type="Pfam" id="PF18199">
    <property type="entry name" value="Dynein_C"/>
    <property type="match status" value="1"/>
</dbReference>
<evidence type="ECO:0000256" key="9">
    <source>
        <dbReference type="ARBA" id="ARBA00022846"/>
    </source>
</evidence>
<evidence type="ECO:0000256" key="1">
    <source>
        <dbReference type="ARBA" id="ARBA00004230"/>
    </source>
</evidence>
<keyword evidence="14" id="KW-0206">Cytoskeleton</keyword>
<dbReference type="FunFam" id="1.20.920.20:FF:000006">
    <property type="entry name" value="Dynein, axonemal, heavy chain 6"/>
    <property type="match status" value="1"/>
</dbReference>
<dbReference type="InterPro" id="IPR041228">
    <property type="entry name" value="Dynein_C"/>
</dbReference>
<keyword evidence="24" id="KW-1185">Reference proteome</keyword>
<comment type="similarity">
    <text evidence="3">Belongs to the dynein heavy chain family.</text>
</comment>
<organism evidence="23 24">
    <name type="scientific">Opisthorchis felineus</name>
    <dbReference type="NCBI Taxonomy" id="147828"/>
    <lineage>
        <taxon>Eukaryota</taxon>
        <taxon>Metazoa</taxon>
        <taxon>Spiralia</taxon>
        <taxon>Lophotrochozoa</taxon>
        <taxon>Platyhelminthes</taxon>
        <taxon>Trematoda</taxon>
        <taxon>Digenea</taxon>
        <taxon>Opisthorchiida</taxon>
        <taxon>Opisthorchiata</taxon>
        <taxon>Opisthorchiidae</taxon>
        <taxon>Opisthorchis</taxon>
    </lineage>
</organism>
<keyword evidence="10" id="KW-0243">Dynein</keyword>
<protein>
    <recommendedName>
        <fullName evidence="17">Dynein axonemal heavy chain 7</fullName>
    </recommendedName>
    <alternativeName>
        <fullName evidence="19">Axonemal beta dynein heavy chain 7</fullName>
    </alternativeName>
    <alternativeName>
        <fullName evidence="18">Ciliary dynein heavy chain 7</fullName>
    </alternativeName>
</protein>
<evidence type="ECO:0000256" key="21">
    <source>
        <dbReference type="SAM" id="MobiDB-lite"/>
    </source>
</evidence>
<evidence type="ECO:0000259" key="22">
    <source>
        <dbReference type="SMART" id="SM00382"/>
    </source>
</evidence>
<dbReference type="Gene3D" id="1.20.140.100">
    <property type="entry name" value="Dynein heavy chain, N-terminal domain 2"/>
    <property type="match status" value="1"/>
</dbReference>
<dbReference type="Pfam" id="PF03028">
    <property type="entry name" value="Dynein_heavy"/>
    <property type="match status" value="1"/>
</dbReference>
<keyword evidence="8" id="KW-0067">ATP-binding</keyword>
<reference evidence="23 24" key="1">
    <citation type="journal article" date="2019" name="BMC Genomics">
        <title>New insights from Opisthorchis felineus genome: update on genomics of the epidemiologically important liver flukes.</title>
        <authorList>
            <person name="Ershov N.I."/>
            <person name="Mordvinov V.A."/>
            <person name="Prokhortchouk E.B."/>
            <person name="Pakharukova M.Y."/>
            <person name="Gunbin K.V."/>
            <person name="Ustyantsev K."/>
            <person name="Genaev M.A."/>
            <person name="Blinov A.G."/>
            <person name="Mazur A."/>
            <person name="Boulygina E."/>
            <person name="Tsygankova S."/>
            <person name="Khrameeva E."/>
            <person name="Chekanov N."/>
            <person name="Fan G."/>
            <person name="Xiao A."/>
            <person name="Zhang H."/>
            <person name="Xu X."/>
            <person name="Yang H."/>
            <person name="Solovyev V."/>
            <person name="Lee S.M."/>
            <person name="Liu X."/>
            <person name="Afonnikov D.A."/>
            <person name="Skryabin K.G."/>
        </authorList>
    </citation>
    <scope>NUCLEOTIDE SEQUENCE [LARGE SCALE GENOMIC DNA]</scope>
    <source>
        <strain evidence="23">AK-0245</strain>
        <tissue evidence="23">Whole organism</tissue>
    </source>
</reference>
<dbReference type="Gene3D" id="6.10.140.1060">
    <property type="match status" value="1"/>
</dbReference>
<feature type="compositionally biased region" description="Polar residues" evidence="21">
    <location>
        <begin position="2005"/>
        <end position="2019"/>
    </location>
</feature>
<dbReference type="Gene3D" id="1.10.472.130">
    <property type="match status" value="1"/>
</dbReference>
<dbReference type="FunFam" id="3.10.490.20:FF:000001">
    <property type="entry name" value="dynein heavy chain 7, axonemal"/>
    <property type="match status" value="1"/>
</dbReference>
<dbReference type="Pfam" id="PF12781">
    <property type="entry name" value="AAA_9"/>
    <property type="match status" value="1"/>
</dbReference>
<dbReference type="FunFam" id="3.20.180.20:FF:000003">
    <property type="entry name" value="Dynein heavy chain 12, axonemal"/>
    <property type="match status" value="1"/>
</dbReference>
<dbReference type="GO" id="GO:0008569">
    <property type="term" value="F:minus-end-directed microtubule motor activity"/>
    <property type="evidence" value="ECO:0007669"/>
    <property type="project" value="InterPro"/>
</dbReference>
<keyword evidence="9" id="KW-0282">Flagellum</keyword>
<evidence type="ECO:0000256" key="6">
    <source>
        <dbReference type="ARBA" id="ARBA00022737"/>
    </source>
</evidence>
<dbReference type="InterPro" id="IPR035699">
    <property type="entry name" value="AAA_6"/>
</dbReference>
<keyword evidence="4" id="KW-0963">Cytoplasm</keyword>
<gene>
    <name evidence="23" type="ORF">CRM22_003580</name>
</gene>
<dbReference type="Gene3D" id="3.10.490.20">
    <property type="match status" value="1"/>
</dbReference>
<dbReference type="InterPro" id="IPR004273">
    <property type="entry name" value="Dynein_heavy_D6_P-loop"/>
</dbReference>
<dbReference type="FunFam" id="1.10.8.720:FF:000001">
    <property type="entry name" value="dynein heavy chain 7, axonemal"/>
    <property type="match status" value="1"/>
</dbReference>
<evidence type="ECO:0000256" key="20">
    <source>
        <dbReference type="SAM" id="Coils"/>
    </source>
</evidence>
<dbReference type="Pfam" id="PF12775">
    <property type="entry name" value="AAA_7"/>
    <property type="match status" value="1"/>
</dbReference>
<dbReference type="Gene3D" id="1.20.58.1120">
    <property type="match status" value="1"/>
</dbReference>
<dbReference type="Proteomes" id="UP000308267">
    <property type="component" value="Unassembled WGS sequence"/>
</dbReference>
<dbReference type="GO" id="GO:0005874">
    <property type="term" value="C:microtubule"/>
    <property type="evidence" value="ECO:0007669"/>
    <property type="project" value="UniProtKB-KW"/>
</dbReference>
<dbReference type="FunFam" id="1.20.58.1120:FF:000005">
    <property type="entry name" value="Dynein, axonemal, heavy chain 12"/>
    <property type="match status" value="1"/>
</dbReference>